<evidence type="ECO:0000259" key="5">
    <source>
        <dbReference type="PROSITE" id="PS50061"/>
    </source>
</evidence>
<dbReference type="PROSITE" id="PS00346">
    <property type="entry name" value="ETS_DOMAIN_2"/>
    <property type="match status" value="1"/>
</dbReference>
<dbReference type="PROSITE" id="PS00345">
    <property type="entry name" value="ETS_DOMAIN_1"/>
    <property type="match status" value="1"/>
</dbReference>
<organism evidence="6 7">
    <name type="scientific">Paralvinella palmiformis</name>
    <dbReference type="NCBI Taxonomy" id="53620"/>
    <lineage>
        <taxon>Eukaryota</taxon>
        <taxon>Metazoa</taxon>
        <taxon>Spiralia</taxon>
        <taxon>Lophotrochozoa</taxon>
        <taxon>Annelida</taxon>
        <taxon>Polychaeta</taxon>
        <taxon>Sedentaria</taxon>
        <taxon>Canalipalpata</taxon>
        <taxon>Terebellida</taxon>
        <taxon>Terebelliformia</taxon>
        <taxon>Alvinellidae</taxon>
        <taxon>Paralvinella</taxon>
    </lineage>
</organism>
<reference evidence="6" key="1">
    <citation type="journal article" date="2023" name="Mol. Biol. Evol.">
        <title>Third-Generation Sequencing Reveals the Adaptive Role of the Epigenome in Three Deep-Sea Polychaetes.</title>
        <authorList>
            <person name="Perez M."/>
            <person name="Aroh O."/>
            <person name="Sun Y."/>
            <person name="Lan Y."/>
            <person name="Juniper S.K."/>
            <person name="Young C.R."/>
            <person name="Angers B."/>
            <person name="Qian P.Y."/>
        </authorList>
    </citation>
    <scope>NUCLEOTIDE SEQUENCE</scope>
    <source>
        <strain evidence="6">P08H-3</strain>
    </source>
</reference>
<keyword evidence="3" id="KW-0539">Nucleus</keyword>
<feature type="region of interest" description="Disordered" evidence="4">
    <location>
        <begin position="54"/>
        <end position="77"/>
    </location>
</feature>
<name>A0AAD9N843_9ANNE</name>
<dbReference type="InterPro" id="IPR000418">
    <property type="entry name" value="Ets_dom"/>
</dbReference>
<dbReference type="GO" id="GO:0005634">
    <property type="term" value="C:nucleus"/>
    <property type="evidence" value="ECO:0007669"/>
    <property type="project" value="UniProtKB-SubCell"/>
</dbReference>
<feature type="region of interest" description="Disordered" evidence="4">
    <location>
        <begin position="347"/>
        <end position="412"/>
    </location>
</feature>
<proteinExistence type="inferred from homology"/>
<dbReference type="PANTHER" id="PTHR11849:SF133">
    <property type="entry name" value="ETS DOMAIN-CONTAINING PROTEIN"/>
    <property type="match status" value="1"/>
</dbReference>
<dbReference type="FunFam" id="1.10.10.10:FF:000556">
    <property type="entry name" value="ELK1, member of ETS oncogene family"/>
    <property type="match status" value="1"/>
</dbReference>
<feature type="domain" description="ETS" evidence="5">
    <location>
        <begin position="124"/>
        <end position="204"/>
    </location>
</feature>
<dbReference type="GO" id="GO:0043565">
    <property type="term" value="F:sequence-specific DNA binding"/>
    <property type="evidence" value="ECO:0007669"/>
    <property type="project" value="InterPro"/>
</dbReference>
<comment type="caution">
    <text evidence="6">The sequence shown here is derived from an EMBL/GenBank/DDBJ whole genome shotgun (WGS) entry which is preliminary data.</text>
</comment>
<dbReference type="SUPFAM" id="SSF46785">
    <property type="entry name" value="Winged helix' DNA-binding domain"/>
    <property type="match status" value="1"/>
</dbReference>
<protein>
    <recommendedName>
        <fullName evidence="5">ETS domain-containing protein</fullName>
    </recommendedName>
</protein>
<dbReference type="Proteomes" id="UP001208570">
    <property type="component" value="Unassembled WGS sequence"/>
</dbReference>
<evidence type="ECO:0000256" key="2">
    <source>
        <dbReference type="ARBA" id="ARBA00023125"/>
    </source>
</evidence>
<dbReference type="PROSITE" id="PS50061">
    <property type="entry name" value="ETS_DOMAIN_3"/>
    <property type="match status" value="1"/>
</dbReference>
<evidence type="ECO:0000256" key="4">
    <source>
        <dbReference type="SAM" id="MobiDB-lite"/>
    </source>
</evidence>
<dbReference type="InterPro" id="IPR046328">
    <property type="entry name" value="ETS_fam"/>
</dbReference>
<dbReference type="AlphaFoldDB" id="A0AAD9N843"/>
<keyword evidence="2 3" id="KW-0238">DNA-binding</keyword>
<dbReference type="EMBL" id="JAODUP010000188">
    <property type="protein sequence ID" value="KAK2157614.1"/>
    <property type="molecule type" value="Genomic_DNA"/>
</dbReference>
<evidence type="ECO:0000256" key="3">
    <source>
        <dbReference type="RuleBase" id="RU004019"/>
    </source>
</evidence>
<gene>
    <name evidence="6" type="ORF">LSH36_188g08054</name>
</gene>
<dbReference type="InterPro" id="IPR036388">
    <property type="entry name" value="WH-like_DNA-bd_sf"/>
</dbReference>
<evidence type="ECO:0000313" key="7">
    <source>
        <dbReference type="Proteomes" id="UP001208570"/>
    </source>
</evidence>
<dbReference type="PRINTS" id="PR00454">
    <property type="entry name" value="ETSDOMAIN"/>
</dbReference>
<sequence>MFSAELDSGDESEVKLEHFQFRLNHTPLDGGIDSWYSFDETLQAKVSPMITTTGGYNVPPRTSHSNATTAAGGSSHPVTSMVSHVAMTTNPPIVVKPVSSSKHPEMDQYTSVMRNTVKGIESNITLWQFLLELLLSNQFHDIIQWTSNEGEFKLVNAEEVAKLWGMRKNKQNMNYDKLSRALRYYYDKNIIKKVMGQKFVYRFVSFPEIVKTENKIPFKEKMESLAGEFGYSYLRNSCEKKADDAKAKTSTELGKLREMTGELAKGSSGSVSDHQSVATHPVSWNQVMSFSNAGSIMLAPIPAHHYCDVSDRRSISPHMPQRAESAGVEVLITRPASVHSISTAVVSQPDYLSKSRSPRSQRSSPLVMVDVRERSPLRSQSVSPHMVRSEVMANTNANNKSVTSMSRPKPDPLTLQSTSMSCLPIPSPTLCTQPLRSAGFSATFGPLSANLQNIQTPMLLSPLPFPTPGAGSQRTPIMPLHFWSSLSPLATMSPRVSSSSSSTGPTHFQFPTFYSSQLGLSPVVTLPTVASLDNLQTPAAGVNTPTAKSISVP</sequence>
<feature type="compositionally biased region" description="Low complexity" evidence="4">
    <location>
        <begin position="354"/>
        <end position="365"/>
    </location>
</feature>
<dbReference type="InterPro" id="IPR036390">
    <property type="entry name" value="WH_DNA-bd_sf"/>
</dbReference>
<dbReference type="Pfam" id="PF00178">
    <property type="entry name" value="Ets"/>
    <property type="match status" value="1"/>
</dbReference>
<dbReference type="GO" id="GO:0030154">
    <property type="term" value="P:cell differentiation"/>
    <property type="evidence" value="ECO:0007669"/>
    <property type="project" value="TreeGrafter"/>
</dbReference>
<evidence type="ECO:0000256" key="1">
    <source>
        <dbReference type="ARBA" id="ARBA00005562"/>
    </source>
</evidence>
<keyword evidence="7" id="KW-1185">Reference proteome</keyword>
<evidence type="ECO:0000313" key="6">
    <source>
        <dbReference type="EMBL" id="KAK2157614.1"/>
    </source>
</evidence>
<comment type="subcellular location">
    <subcellularLocation>
        <location evidence="3">Nucleus</location>
    </subcellularLocation>
</comment>
<dbReference type="GO" id="GO:0000981">
    <property type="term" value="F:DNA-binding transcription factor activity, RNA polymerase II-specific"/>
    <property type="evidence" value="ECO:0007669"/>
    <property type="project" value="TreeGrafter"/>
</dbReference>
<dbReference type="PANTHER" id="PTHR11849">
    <property type="entry name" value="ETS"/>
    <property type="match status" value="1"/>
</dbReference>
<accession>A0AAD9N843</accession>
<comment type="similarity">
    <text evidence="1 3">Belongs to the ETS family.</text>
</comment>
<dbReference type="Gene3D" id="1.10.10.10">
    <property type="entry name" value="Winged helix-like DNA-binding domain superfamily/Winged helix DNA-binding domain"/>
    <property type="match status" value="1"/>
</dbReference>
<dbReference type="SMART" id="SM00413">
    <property type="entry name" value="ETS"/>
    <property type="match status" value="1"/>
</dbReference>
<feature type="compositionally biased region" description="Polar residues" evidence="4">
    <location>
        <begin position="392"/>
        <end position="406"/>
    </location>
</feature>